<protein>
    <recommendedName>
        <fullName evidence="4">DUF4811 domain-containing protein</fullName>
    </recommendedName>
</protein>
<accession>I3WBT5</accession>
<evidence type="ECO:0000256" key="1">
    <source>
        <dbReference type="SAM" id="Phobius"/>
    </source>
</evidence>
<name>I3WBT5_THESW</name>
<keyword evidence="2" id="KW-0614">Plasmid</keyword>
<reference evidence="2 3" key="1">
    <citation type="journal article" date="2014" name="Appl. Environ. Microbiol.">
        <title>Profile of Secreted Hydrolases, Associated Proteins, and SlpA in Thermoanaerobacterium saccharolyticum during the Degradation of Hemicellulose.</title>
        <authorList>
            <person name="Currie D.H."/>
            <person name="Guss A.M."/>
            <person name="Herring C.D."/>
            <person name="Giannone R.J."/>
            <person name="Johnson C.M."/>
            <person name="Lankford P.K."/>
            <person name="Brown S.D."/>
            <person name="Hettich R.L."/>
            <person name="Lynd L.R."/>
        </authorList>
    </citation>
    <scope>NUCLEOTIDE SEQUENCE [LARGE SCALE GENOMIC DNA]</scope>
    <source>
        <strain evidence="3">DSM 8691 / JW/SL-YS485</strain>
    </source>
</reference>
<proteinExistence type="predicted"/>
<dbReference type="PATRIC" id="fig|1094508.3.peg.2771"/>
<sequence>MTIFAVALAIYLACLILHSLFRNEKYKNVAGVVCAITLLISLASLTTSMFLSFFLPFKYETKVVRIKPIYSVEDVNSINGRFVIGTGSVDQDIVYYYYVQEKEGLKLEHVSSNDVYIVESDKKPVIETVEKEPVYTISWIEEIIGVPPMKPSVTYHRLIVPKNTVKKVFDLQVRD</sequence>
<dbReference type="BioCyc" id="TSAC1094508:GLMA-2785-MONOMER"/>
<geneLocation type="plasmid" evidence="2 3">
    <name>pMU3262</name>
</geneLocation>
<dbReference type="Proteomes" id="UP000006178">
    <property type="component" value="Plasmid pMU3262"/>
</dbReference>
<evidence type="ECO:0008006" key="4">
    <source>
        <dbReference type="Google" id="ProtNLM"/>
    </source>
</evidence>
<keyword evidence="1" id="KW-0472">Membrane</keyword>
<dbReference type="KEGG" id="tsh:Tsac_2739"/>
<dbReference type="RefSeq" id="WP_014759557.1">
    <property type="nucleotide sequence ID" value="NC_017998.1"/>
</dbReference>
<feature type="transmembrane region" description="Helical" evidence="1">
    <location>
        <begin position="29"/>
        <end position="57"/>
    </location>
</feature>
<evidence type="ECO:0000313" key="3">
    <source>
        <dbReference type="Proteomes" id="UP000006178"/>
    </source>
</evidence>
<organism evidence="2 3">
    <name type="scientific">Thermoanaerobacterium saccharolyticum (strain DSM 8691 / JW/SL-YS485)</name>
    <dbReference type="NCBI Taxonomy" id="1094508"/>
    <lineage>
        <taxon>Bacteria</taxon>
        <taxon>Bacillati</taxon>
        <taxon>Bacillota</taxon>
        <taxon>Clostridia</taxon>
        <taxon>Thermoanaerobacterales</taxon>
        <taxon>Thermoanaerobacteraceae</taxon>
        <taxon>Thermoanaerobacterium</taxon>
    </lineage>
</organism>
<keyword evidence="1" id="KW-1133">Transmembrane helix</keyword>
<keyword evidence="1" id="KW-0812">Transmembrane</keyword>
<evidence type="ECO:0000313" key="2">
    <source>
        <dbReference type="EMBL" id="AFK94286.1"/>
    </source>
</evidence>
<gene>
    <name evidence="2" type="ordered locus">Tsac_2739</name>
</gene>
<keyword evidence="3" id="KW-1185">Reference proteome</keyword>
<dbReference type="AlphaFoldDB" id="I3WBT5"/>
<dbReference type="EMBL" id="CP003185">
    <property type="protein sequence ID" value="AFK94286.1"/>
    <property type="molecule type" value="Genomic_DNA"/>
</dbReference>